<dbReference type="RefSeq" id="WP_222606508.1">
    <property type="nucleotide sequence ID" value="NZ_CP081958.1"/>
</dbReference>
<evidence type="ECO:0000259" key="1">
    <source>
        <dbReference type="Pfam" id="PF11645"/>
    </source>
</evidence>
<dbReference type="GO" id="GO:0003676">
    <property type="term" value="F:nucleic acid binding"/>
    <property type="evidence" value="ECO:0007669"/>
    <property type="project" value="InterPro"/>
</dbReference>
<gene>
    <name evidence="2" type="ORF">K6T50_10270</name>
</gene>
<organism evidence="2 3">
    <name type="scientific">Halobaculum magnesiiphilum</name>
    <dbReference type="NCBI Taxonomy" id="1017351"/>
    <lineage>
        <taxon>Archaea</taxon>
        <taxon>Methanobacteriati</taxon>
        <taxon>Methanobacteriota</taxon>
        <taxon>Stenosarchaea group</taxon>
        <taxon>Halobacteria</taxon>
        <taxon>Halobacteriales</taxon>
        <taxon>Haloferacaceae</taxon>
        <taxon>Halobaculum</taxon>
    </lineage>
</organism>
<dbReference type="InterPro" id="IPR011856">
    <property type="entry name" value="tRNA_endonuc-like_dom_sf"/>
</dbReference>
<proteinExistence type="predicted"/>
<accession>A0A8T8WA30</accession>
<evidence type="ECO:0000313" key="3">
    <source>
        <dbReference type="Proteomes" id="UP000826254"/>
    </source>
</evidence>
<dbReference type="KEGG" id="hmp:K6T50_10270"/>
<dbReference type="Pfam" id="PF11645">
    <property type="entry name" value="PDDEXK_5"/>
    <property type="match status" value="1"/>
</dbReference>
<reference evidence="2 3" key="1">
    <citation type="journal article" date="2021" name="Int. J. Syst. Evol. Microbiol.">
        <title>Halobaculum halophilum sp. nov. and Halobaculum salinum sp. nov., isolated from salt lake and saline soil.</title>
        <authorList>
            <person name="Cui H.L."/>
            <person name="Shi X.W."/>
            <person name="Yin X.M."/>
            <person name="Yang X.Y."/>
            <person name="Hou J."/>
            <person name="Zhu L."/>
        </authorList>
    </citation>
    <scope>NUCLEOTIDE SEQUENCE [LARGE SCALE GENOMIC DNA]</scope>
    <source>
        <strain evidence="2 3">NBRC 109044</strain>
    </source>
</reference>
<protein>
    <recommendedName>
        <fullName evidence="1">PD(D/E)XK endonuclease domain-containing protein</fullName>
    </recommendedName>
</protein>
<evidence type="ECO:0000313" key="2">
    <source>
        <dbReference type="EMBL" id="QZP36690.1"/>
    </source>
</evidence>
<dbReference type="InterPro" id="IPR021671">
    <property type="entry name" value="PD(D/E)XK_Endonuc"/>
</dbReference>
<dbReference type="EMBL" id="CP081958">
    <property type="protein sequence ID" value="QZP36690.1"/>
    <property type="molecule type" value="Genomic_DNA"/>
</dbReference>
<dbReference type="AlphaFoldDB" id="A0A8T8WA30"/>
<name>A0A8T8WA30_9EURY</name>
<sequence length="146" mass="16682">MRSLDEMPSHRKGNYTESVVIAELQRRGIAVSRPIGDNERYDIVIESAEGFRSVQIKTGPVLNGCVYVRGKSQHTNSTGHVYKSYGGEVDLFIVYCHDLETMYLVPGDRVGTAMHLRVEEPKQRDSSINWAEEYEFDERWPDDIAN</sequence>
<dbReference type="Proteomes" id="UP000826254">
    <property type="component" value="Chromosome"/>
</dbReference>
<dbReference type="GeneID" id="67178530"/>
<keyword evidence="3" id="KW-1185">Reference proteome</keyword>
<feature type="domain" description="PD(D/E)XK endonuclease" evidence="1">
    <location>
        <begin position="8"/>
        <end position="136"/>
    </location>
</feature>
<dbReference type="Gene3D" id="3.40.1350.10">
    <property type="match status" value="1"/>
</dbReference>